<protein>
    <submittedName>
        <fullName evidence="2">Uncharacterized protein</fullName>
    </submittedName>
</protein>
<dbReference type="OrthoDB" id="3065672at2759"/>
<name>A0A5C3R3B0_9AGAR</name>
<feature type="transmembrane region" description="Helical" evidence="1">
    <location>
        <begin position="20"/>
        <end position="43"/>
    </location>
</feature>
<gene>
    <name evidence="2" type="ORF">BDV98DRAFT_557457</name>
</gene>
<dbReference type="AlphaFoldDB" id="A0A5C3R3B0"/>
<evidence type="ECO:0000313" key="2">
    <source>
        <dbReference type="EMBL" id="TFL07219.1"/>
    </source>
</evidence>
<reference evidence="2 3" key="1">
    <citation type="journal article" date="2019" name="Nat. Ecol. Evol.">
        <title>Megaphylogeny resolves global patterns of mushroom evolution.</title>
        <authorList>
            <person name="Varga T."/>
            <person name="Krizsan K."/>
            <person name="Foldi C."/>
            <person name="Dima B."/>
            <person name="Sanchez-Garcia M."/>
            <person name="Sanchez-Ramirez S."/>
            <person name="Szollosi G.J."/>
            <person name="Szarkandi J.G."/>
            <person name="Papp V."/>
            <person name="Albert L."/>
            <person name="Andreopoulos W."/>
            <person name="Angelini C."/>
            <person name="Antonin V."/>
            <person name="Barry K.W."/>
            <person name="Bougher N.L."/>
            <person name="Buchanan P."/>
            <person name="Buyck B."/>
            <person name="Bense V."/>
            <person name="Catcheside P."/>
            <person name="Chovatia M."/>
            <person name="Cooper J."/>
            <person name="Damon W."/>
            <person name="Desjardin D."/>
            <person name="Finy P."/>
            <person name="Geml J."/>
            <person name="Haridas S."/>
            <person name="Hughes K."/>
            <person name="Justo A."/>
            <person name="Karasinski D."/>
            <person name="Kautmanova I."/>
            <person name="Kiss B."/>
            <person name="Kocsube S."/>
            <person name="Kotiranta H."/>
            <person name="LaButti K.M."/>
            <person name="Lechner B.E."/>
            <person name="Liimatainen K."/>
            <person name="Lipzen A."/>
            <person name="Lukacs Z."/>
            <person name="Mihaltcheva S."/>
            <person name="Morgado L.N."/>
            <person name="Niskanen T."/>
            <person name="Noordeloos M.E."/>
            <person name="Ohm R.A."/>
            <person name="Ortiz-Santana B."/>
            <person name="Ovrebo C."/>
            <person name="Racz N."/>
            <person name="Riley R."/>
            <person name="Savchenko A."/>
            <person name="Shiryaev A."/>
            <person name="Soop K."/>
            <person name="Spirin V."/>
            <person name="Szebenyi C."/>
            <person name="Tomsovsky M."/>
            <person name="Tulloss R.E."/>
            <person name="Uehling J."/>
            <person name="Grigoriev I.V."/>
            <person name="Vagvolgyi C."/>
            <person name="Papp T."/>
            <person name="Martin F.M."/>
            <person name="Miettinen O."/>
            <person name="Hibbett D.S."/>
            <person name="Nagy L.G."/>
        </authorList>
    </citation>
    <scope>NUCLEOTIDE SEQUENCE [LARGE SCALE GENOMIC DNA]</scope>
    <source>
        <strain evidence="2 3">CBS 309.79</strain>
    </source>
</reference>
<keyword evidence="1" id="KW-0812">Transmembrane</keyword>
<organism evidence="2 3">
    <name type="scientific">Pterulicium gracile</name>
    <dbReference type="NCBI Taxonomy" id="1884261"/>
    <lineage>
        <taxon>Eukaryota</taxon>
        <taxon>Fungi</taxon>
        <taxon>Dikarya</taxon>
        <taxon>Basidiomycota</taxon>
        <taxon>Agaricomycotina</taxon>
        <taxon>Agaricomycetes</taxon>
        <taxon>Agaricomycetidae</taxon>
        <taxon>Agaricales</taxon>
        <taxon>Pleurotineae</taxon>
        <taxon>Pterulaceae</taxon>
        <taxon>Pterulicium</taxon>
    </lineage>
</organism>
<accession>A0A5C3R3B0</accession>
<keyword evidence="1" id="KW-1133">Transmembrane helix</keyword>
<evidence type="ECO:0000313" key="3">
    <source>
        <dbReference type="Proteomes" id="UP000305067"/>
    </source>
</evidence>
<keyword evidence="3" id="KW-1185">Reference proteome</keyword>
<evidence type="ECO:0000256" key="1">
    <source>
        <dbReference type="SAM" id="Phobius"/>
    </source>
</evidence>
<sequence>MFQLWRVYVMSLSRLFLPWIRVGADVFRSLIFFTLLTICNVLGRRRDIRNIHISSPHCSTRLVGHQAASCPKAGTPTW</sequence>
<dbReference type="EMBL" id="ML178814">
    <property type="protein sequence ID" value="TFL07219.1"/>
    <property type="molecule type" value="Genomic_DNA"/>
</dbReference>
<keyword evidence="1" id="KW-0472">Membrane</keyword>
<proteinExistence type="predicted"/>
<dbReference type="Proteomes" id="UP000305067">
    <property type="component" value="Unassembled WGS sequence"/>
</dbReference>